<sequence length="539" mass="61331">MTDSRRPLPIGVQTFRQIVERGYAYVDKTTHALTLIEHGKAYFLSRPRRFGKSLFVDTLKELFEGSEALFRGLYIHDRWDWETRYPVIVLNFAAGVIQSRAQLDEMLAEHLRANQRRLGLTCESHSLAGCFAELIERAHTHYGQPVVVLVDEYDKPILDNIDHPERAAEIREGLKNLYSVLKAQDAHLRFVFMTGVTKFSKVSLFSGLNQLNDFTLAPRFATICGYTQQDLETTFADHLAGVDWDEVRRWYNGYAFLGEPVYNPYDILLFIDKGYSFRNYWFETGSPSFLIKLFQRRRYFLPSLEQIEVSEEILDSFDVERINPITLLFQSGYLTITDVQTRIGRLIFELSVPNQEVRLALNDQFISGYTGIEEQRFHFQEGLYDSLTRGDLDGLVASIKRVFAGILWRNFTGNALPESEGYYASVLYAFLASLNAEIIPEDLTNHGQADLTVRIAGYTYVMEFKLERGAAASKGVAEETEDAAEAEPAEVANPALAQIQARGYSEKYRGAPGRGLFEVGLVFGSTARNLIQADWQRVG</sequence>
<evidence type="ECO:0000259" key="1">
    <source>
        <dbReference type="Pfam" id="PF09820"/>
    </source>
</evidence>
<gene>
    <name evidence="2" type="ORF">GJ668_19155</name>
</gene>
<dbReference type="Pfam" id="PF08011">
    <property type="entry name" value="PDDEXK_9"/>
    <property type="match status" value="1"/>
</dbReference>
<feature type="domain" description="AAA-ATPase-like" evidence="1">
    <location>
        <begin position="9"/>
        <end position="205"/>
    </location>
</feature>
<protein>
    <submittedName>
        <fullName evidence="2">AAA family ATPase</fullName>
    </submittedName>
</protein>
<dbReference type="InterPro" id="IPR012547">
    <property type="entry name" value="PDDEXK_9"/>
</dbReference>
<dbReference type="AlphaFoldDB" id="A0A6N8EJG0"/>
<dbReference type="OrthoDB" id="5750613at2"/>
<dbReference type="PANTHER" id="PTHR34825">
    <property type="entry name" value="CONSERVED PROTEIN, WITH A WEAK D-GALACTARATE DEHYDRATASE/ALTRONATE HYDROLASE DOMAIN"/>
    <property type="match status" value="1"/>
</dbReference>
<evidence type="ECO:0000313" key="3">
    <source>
        <dbReference type="Proteomes" id="UP000434044"/>
    </source>
</evidence>
<accession>A0A6N8EJG0</accession>
<dbReference type="PANTHER" id="PTHR34825:SF1">
    <property type="entry name" value="AAA-ATPASE-LIKE DOMAIN-CONTAINING PROTEIN"/>
    <property type="match status" value="1"/>
</dbReference>
<organism evidence="2 3">
    <name type="scientific">Allochromatium palmeri</name>
    <dbReference type="NCBI Taxonomy" id="231048"/>
    <lineage>
        <taxon>Bacteria</taxon>
        <taxon>Pseudomonadati</taxon>
        <taxon>Pseudomonadota</taxon>
        <taxon>Gammaproteobacteria</taxon>
        <taxon>Chromatiales</taxon>
        <taxon>Chromatiaceae</taxon>
        <taxon>Allochromatium</taxon>
    </lineage>
</organism>
<dbReference type="Proteomes" id="UP000434044">
    <property type="component" value="Unassembled WGS sequence"/>
</dbReference>
<evidence type="ECO:0000313" key="2">
    <source>
        <dbReference type="EMBL" id="MTW23158.1"/>
    </source>
</evidence>
<proteinExistence type="predicted"/>
<name>A0A6N8EJG0_9GAMM</name>
<dbReference type="RefSeq" id="WP_155451698.1">
    <property type="nucleotide sequence ID" value="NZ_WNKT01000085.1"/>
</dbReference>
<dbReference type="EMBL" id="WNKT01000085">
    <property type="protein sequence ID" value="MTW23158.1"/>
    <property type="molecule type" value="Genomic_DNA"/>
</dbReference>
<keyword evidence="3" id="KW-1185">Reference proteome</keyword>
<dbReference type="Pfam" id="PF09820">
    <property type="entry name" value="AAA-ATPase_like"/>
    <property type="match status" value="1"/>
</dbReference>
<reference evidence="2 3" key="1">
    <citation type="submission" date="2019-11" db="EMBL/GenBank/DDBJ databases">
        <title>Whole-genome sequence of the anaerobic purple sulfur bacterium Allochromatium palmeri DSM 15591.</title>
        <authorList>
            <person name="Kyndt J.A."/>
            <person name="Meyer T.E."/>
        </authorList>
    </citation>
    <scope>NUCLEOTIDE SEQUENCE [LARGE SCALE GENOMIC DNA]</scope>
    <source>
        <strain evidence="2 3">DSM 15591</strain>
    </source>
</reference>
<dbReference type="InterPro" id="IPR018631">
    <property type="entry name" value="AAA-ATPase-like_dom"/>
</dbReference>
<comment type="caution">
    <text evidence="2">The sequence shown here is derived from an EMBL/GenBank/DDBJ whole genome shotgun (WGS) entry which is preliminary data.</text>
</comment>